<accession>A0A2Z2MGC1</accession>
<evidence type="ECO:0000259" key="1">
    <source>
        <dbReference type="Pfam" id="PF01656"/>
    </source>
</evidence>
<dbReference type="Gene3D" id="3.40.50.300">
    <property type="entry name" value="P-loop containing nucleotide triphosphate hydrolases"/>
    <property type="match status" value="1"/>
</dbReference>
<dbReference type="InterPro" id="IPR050625">
    <property type="entry name" value="ParA/MinD_ATPase"/>
</dbReference>
<dbReference type="GO" id="GO:0016887">
    <property type="term" value="F:ATP hydrolysis activity"/>
    <property type="evidence" value="ECO:0007669"/>
    <property type="project" value="TreeGrafter"/>
</dbReference>
<dbReference type="AlphaFoldDB" id="A0A2Z2MGC1"/>
<name>A0A2Z2MGC1_9EURY</name>
<evidence type="ECO:0000313" key="3">
    <source>
        <dbReference type="Proteomes" id="UP000250272"/>
    </source>
</evidence>
<dbReference type="Proteomes" id="UP000250272">
    <property type="component" value="Chromosome"/>
</dbReference>
<dbReference type="Pfam" id="PF01656">
    <property type="entry name" value="CbiA"/>
    <property type="match status" value="1"/>
</dbReference>
<dbReference type="KEGG" id="tbs:A3L01_04790"/>
<keyword evidence="3" id="KW-1185">Reference proteome</keyword>
<dbReference type="OrthoDB" id="31168at2157"/>
<evidence type="ECO:0000313" key="2">
    <source>
        <dbReference type="EMBL" id="ASJ04713.1"/>
    </source>
</evidence>
<proteinExistence type="predicted"/>
<dbReference type="InterPro" id="IPR027417">
    <property type="entry name" value="P-loop_NTPase"/>
</dbReference>
<reference evidence="2 3" key="1">
    <citation type="submission" date="2016-04" db="EMBL/GenBank/DDBJ databases">
        <title>Complete genome sequence of Thermococcus barossii type strain SHCK-94.</title>
        <authorList>
            <person name="Oger P.M."/>
        </authorList>
    </citation>
    <scope>NUCLEOTIDE SEQUENCE [LARGE SCALE GENOMIC DNA]</scope>
    <source>
        <strain evidence="2 3">SHCK-94</strain>
    </source>
</reference>
<dbReference type="GO" id="GO:0005524">
    <property type="term" value="F:ATP binding"/>
    <property type="evidence" value="ECO:0007669"/>
    <property type="project" value="TreeGrafter"/>
</dbReference>
<dbReference type="InterPro" id="IPR002586">
    <property type="entry name" value="CobQ/CobB/MinD/ParA_Nub-bd_dom"/>
</dbReference>
<feature type="domain" description="CobQ/CobB/MinD/ParA nucleotide binding" evidence="1">
    <location>
        <begin position="11"/>
        <end position="214"/>
    </location>
</feature>
<dbReference type="PANTHER" id="PTHR43384:SF10">
    <property type="entry name" value="ATPASE INVOLVED IN CHROMOSOME PARTITIONING, PARA_MIND FAMILY"/>
    <property type="match status" value="1"/>
</dbReference>
<dbReference type="EMBL" id="CP015101">
    <property type="protein sequence ID" value="ASJ04713.1"/>
    <property type="molecule type" value="Genomic_DNA"/>
</dbReference>
<dbReference type="GeneID" id="33326063"/>
<dbReference type="GO" id="GO:0009898">
    <property type="term" value="C:cytoplasmic side of plasma membrane"/>
    <property type="evidence" value="ECO:0007669"/>
    <property type="project" value="TreeGrafter"/>
</dbReference>
<dbReference type="SUPFAM" id="SSF52540">
    <property type="entry name" value="P-loop containing nucleoside triphosphate hydrolases"/>
    <property type="match status" value="1"/>
</dbReference>
<organism evidence="2 3">
    <name type="scientific">Thermococcus barossii</name>
    <dbReference type="NCBI Taxonomy" id="54077"/>
    <lineage>
        <taxon>Archaea</taxon>
        <taxon>Methanobacteriati</taxon>
        <taxon>Methanobacteriota</taxon>
        <taxon>Thermococci</taxon>
        <taxon>Thermococcales</taxon>
        <taxon>Thermococcaceae</taxon>
        <taxon>Thermococcus</taxon>
    </lineage>
</organism>
<dbReference type="GO" id="GO:0051782">
    <property type="term" value="P:negative regulation of cell division"/>
    <property type="evidence" value="ECO:0007669"/>
    <property type="project" value="TreeGrafter"/>
</dbReference>
<sequence length="240" mass="27196">MVVIGITGFEGSGKTALTSNIGACLAMRGIRTLLVDADLYFPNLAFQFGVTPKYTIHSYLENPRMDLEWLTYPYVEIRNLHLLLGDPNAPIRHRLPFKNLTTLIEYFKPAYGAVLIDFPSGLPIDAHPLIPELDYQVLVIDPSTVPLRNLKDWVDSAIRKFLHLGIEDFWVILNKPLIPEKNLEDLEKFISEELEVPLLGTVPYDPLILEGTYNGTPICTWGDELGVITKLSYTFEEVFF</sequence>
<gene>
    <name evidence="2" type="ORF">A3L01_04790</name>
</gene>
<protein>
    <submittedName>
        <fullName evidence="2">ATPase</fullName>
    </submittedName>
</protein>
<dbReference type="RefSeq" id="WP_088864732.1">
    <property type="nucleotide sequence ID" value="NZ_CP015101.1"/>
</dbReference>
<dbReference type="PANTHER" id="PTHR43384">
    <property type="entry name" value="SEPTUM SITE-DETERMINING PROTEIN MIND HOMOLOG, CHLOROPLASTIC-RELATED"/>
    <property type="match status" value="1"/>
</dbReference>
<dbReference type="GO" id="GO:0005829">
    <property type="term" value="C:cytosol"/>
    <property type="evidence" value="ECO:0007669"/>
    <property type="project" value="TreeGrafter"/>
</dbReference>